<feature type="domain" description="PPM-type phosphatase" evidence="3">
    <location>
        <begin position="362"/>
        <end position="579"/>
    </location>
</feature>
<name>A0A934I5G4_9MICO</name>
<feature type="domain" description="GAF" evidence="2">
    <location>
        <begin position="19"/>
        <end position="163"/>
    </location>
</feature>
<keyword evidence="1" id="KW-0378">Hydrolase</keyword>
<dbReference type="Proteomes" id="UP000602087">
    <property type="component" value="Unassembled WGS sequence"/>
</dbReference>
<dbReference type="Gene3D" id="3.30.450.40">
    <property type="match status" value="2"/>
</dbReference>
<dbReference type="Pfam" id="PF01590">
    <property type="entry name" value="GAF"/>
    <property type="match status" value="1"/>
</dbReference>
<evidence type="ECO:0000313" key="4">
    <source>
        <dbReference type="EMBL" id="MBI9113537.1"/>
    </source>
</evidence>
<dbReference type="Gene3D" id="3.60.40.10">
    <property type="entry name" value="PPM-type phosphatase domain"/>
    <property type="match status" value="1"/>
</dbReference>
<dbReference type="RefSeq" id="WP_198732104.1">
    <property type="nucleotide sequence ID" value="NZ_JAEINH010000001.1"/>
</dbReference>
<evidence type="ECO:0000313" key="5">
    <source>
        <dbReference type="Proteomes" id="UP000602087"/>
    </source>
</evidence>
<dbReference type="InterPro" id="IPR029016">
    <property type="entry name" value="GAF-like_dom_sf"/>
</dbReference>
<dbReference type="Pfam" id="PF13185">
    <property type="entry name" value="GAF_2"/>
    <property type="match status" value="1"/>
</dbReference>
<gene>
    <name evidence="4" type="ORF">JAV76_00735</name>
</gene>
<dbReference type="SMART" id="SM00331">
    <property type="entry name" value="PP2C_SIG"/>
    <property type="match status" value="1"/>
</dbReference>
<evidence type="ECO:0000256" key="1">
    <source>
        <dbReference type="ARBA" id="ARBA00022801"/>
    </source>
</evidence>
<sequence>MTETPRTASVSTGQLSIDDETRERFARLARTRVGAPVSLVSLASDPDGPLLPGTDLPQGWASTTAPFLGDSFRRIVVARGTPVVVRDVADDPTVRRRLDGPDEHVVAFAGFPVHDARSEPAGVLCVLDDQPHDWTETDLEVLEDLAALCSADLRRRAEHARAREIQRVMTQSNRQARLLLLLSDAFADAVTIDDVAQIAGRVATTGLGARYTGLAVLSEDGTSLRYTSMDGFPGDVEGWWQDCLVDDPHRPLAHVARTRTHLLFRDVDEMRARFQFTSPSVARIRGARALMPLISSGELLGVLTLVWDLPRDFDDQSATIKAALGGYTAQALDRARLLAERQSVARMLQASMLSPLPTVEGVQITSIYEPAARTEDVGGDWYDALVLENGSLALMIGDVTGHDLAAAALMGQLRSMLRSFAWEHDEPPSYILALLDRANTGVRLEATGTAITACLDPADEPGGSRRFTWSSAGHPPPVVLRADGTVELLRARNDLMLGVYPTVARTDHETVLHPGDTLVLYTDGLVERRGEMLLHGIERLCRVLGSLAPLPFVDLPHALVQGLVADEVTDDTAVLVVRVG</sequence>
<dbReference type="PANTHER" id="PTHR43156">
    <property type="entry name" value="STAGE II SPORULATION PROTEIN E-RELATED"/>
    <property type="match status" value="1"/>
</dbReference>
<reference evidence="4" key="1">
    <citation type="submission" date="2020-12" db="EMBL/GenBank/DDBJ databases">
        <title>Sanguibacter suaedae sp. nov., isolated from Suaeda aralocaspica.</title>
        <authorList>
            <person name="Ma Q."/>
        </authorList>
    </citation>
    <scope>NUCLEOTIDE SEQUENCE</scope>
    <source>
        <strain evidence="4">YZGR15</strain>
    </source>
</reference>
<dbReference type="SUPFAM" id="SSF55781">
    <property type="entry name" value="GAF domain-like"/>
    <property type="match status" value="2"/>
</dbReference>
<accession>A0A934I5G4</accession>
<dbReference type="SMART" id="SM00065">
    <property type="entry name" value="GAF"/>
    <property type="match status" value="2"/>
</dbReference>
<proteinExistence type="predicted"/>
<evidence type="ECO:0000259" key="3">
    <source>
        <dbReference type="SMART" id="SM00331"/>
    </source>
</evidence>
<dbReference type="SUPFAM" id="SSF81606">
    <property type="entry name" value="PP2C-like"/>
    <property type="match status" value="1"/>
</dbReference>
<comment type="caution">
    <text evidence="4">The sequence shown here is derived from an EMBL/GenBank/DDBJ whole genome shotgun (WGS) entry which is preliminary data.</text>
</comment>
<dbReference type="Pfam" id="PF07228">
    <property type="entry name" value="SpoIIE"/>
    <property type="match status" value="1"/>
</dbReference>
<keyword evidence="5" id="KW-1185">Reference proteome</keyword>
<dbReference type="EMBL" id="JAEINH010000001">
    <property type="protein sequence ID" value="MBI9113537.1"/>
    <property type="molecule type" value="Genomic_DNA"/>
</dbReference>
<dbReference type="InterPro" id="IPR001932">
    <property type="entry name" value="PPM-type_phosphatase-like_dom"/>
</dbReference>
<organism evidence="4 5">
    <name type="scientific">Sanguibacter suaedae</name>
    <dbReference type="NCBI Taxonomy" id="2795737"/>
    <lineage>
        <taxon>Bacteria</taxon>
        <taxon>Bacillati</taxon>
        <taxon>Actinomycetota</taxon>
        <taxon>Actinomycetes</taxon>
        <taxon>Micrococcales</taxon>
        <taxon>Sanguibacteraceae</taxon>
        <taxon>Sanguibacter</taxon>
    </lineage>
</organism>
<evidence type="ECO:0000259" key="2">
    <source>
        <dbReference type="SMART" id="SM00065"/>
    </source>
</evidence>
<feature type="domain" description="GAF" evidence="2">
    <location>
        <begin position="191"/>
        <end position="342"/>
    </location>
</feature>
<protein>
    <submittedName>
        <fullName evidence="4">SpoIIE family protein phosphatase</fullName>
    </submittedName>
</protein>
<dbReference type="GO" id="GO:0016791">
    <property type="term" value="F:phosphatase activity"/>
    <property type="evidence" value="ECO:0007669"/>
    <property type="project" value="TreeGrafter"/>
</dbReference>
<dbReference type="InterPro" id="IPR052016">
    <property type="entry name" value="Bact_Sigma-Reg"/>
</dbReference>
<dbReference type="InterPro" id="IPR036457">
    <property type="entry name" value="PPM-type-like_dom_sf"/>
</dbReference>
<dbReference type="PANTHER" id="PTHR43156:SF2">
    <property type="entry name" value="STAGE II SPORULATION PROTEIN E"/>
    <property type="match status" value="1"/>
</dbReference>
<dbReference type="InterPro" id="IPR003018">
    <property type="entry name" value="GAF"/>
</dbReference>
<dbReference type="AlphaFoldDB" id="A0A934I5G4"/>